<keyword evidence="4 9" id="KW-0808">Transferase</keyword>
<evidence type="ECO:0000256" key="3">
    <source>
        <dbReference type="ARBA" id="ARBA00022676"/>
    </source>
</evidence>
<keyword evidence="3 9" id="KW-0328">Glycosyltransferase</keyword>
<evidence type="ECO:0000256" key="1">
    <source>
        <dbReference type="ARBA" id="ARBA00004907"/>
    </source>
</evidence>
<sequence>MANMNHTWPDVLTSLVRGEDMDTETTRWAMSEILSGNASAAQMAAFMVALRAKGETVTEIDALASGMLDKATPIELPTDAVDVVGSGGDRANTVNISTMAAIVAAAAGAKVVKHGNRAASSMSGTADCLEALGVALNVPPERQGGIFDECGLVFLFAPLYHSSLRHTAPVRKELGIQTTFNFLGPLANPARPQAQAIGVANLELADLVAGVLAARGNRGMVFHGEDGLDELTTTTSSDIWLISDGQVVRTELDPNDLGVTPSLPTDLVGGKPEHNAQVVRDVFAGATGPVRDIVLVNAAAALLAFDGPSLMTPVAEQLRSKLGRAAAAIDEGKATALLDSWIEATQRAVAAGR</sequence>
<keyword evidence="9" id="KW-0479">Metal-binding</keyword>
<comment type="similarity">
    <text evidence="8">In the C-terminal section; belongs to the anthranilate phosphoribosyltransferase family.</text>
</comment>
<keyword evidence="5 9" id="KW-0822">Tryptophan biosynthesis</keyword>
<evidence type="ECO:0000313" key="12">
    <source>
        <dbReference type="EMBL" id="BEH01283.1"/>
    </source>
</evidence>
<dbReference type="InterPro" id="IPR035902">
    <property type="entry name" value="Nuc_phospho_transferase"/>
</dbReference>
<dbReference type="InterPro" id="IPR017459">
    <property type="entry name" value="Glycosyl_Trfase_fam3_N_dom"/>
</dbReference>
<feature type="binding site" evidence="9">
    <location>
        <begin position="113"/>
        <end position="121"/>
    </location>
    <ligand>
        <name>5-phospho-alpha-D-ribose 1-diphosphate</name>
        <dbReference type="ChEBI" id="CHEBI:58017"/>
    </ligand>
</feature>
<keyword evidence="9" id="KW-0460">Magnesium</keyword>
<dbReference type="GO" id="GO:0000287">
    <property type="term" value="F:magnesium ion binding"/>
    <property type="evidence" value="ECO:0007669"/>
    <property type="project" value="UniProtKB-UniRule"/>
</dbReference>
<dbReference type="Gene3D" id="1.20.970.10">
    <property type="entry name" value="Transferase, Pyrimidine Nucleoside Phosphorylase, Chain C"/>
    <property type="match status" value="1"/>
</dbReference>
<feature type="binding site" evidence="9">
    <location>
        <begin position="88"/>
        <end position="89"/>
    </location>
    <ligand>
        <name>5-phospho-alpha-D-ribose 1-diphosphate</name>
        <dbReference type="ChEBI" id="CHEBI:58017"/>
    </ligand>
</feature>
<feature type="binding site" evidence="9">
    <location>
        <begin position="95"/>
        <end position="98"/>
    </location>
    <ligand>
        <name>5-phospho-alpha-D-ribose 1-diphosphate</name>
        <dbReference type="ChEBI" id="CHEBI:58017"/>
    </ligand>
</feature>
<dbReference type="Pfam" id="PF00591">
    <property type="entry name" value="Glycos_transf_3"/>
    <property type="match status" value="1"/>
</dbReference>
<reference evidence="12" key="1">
    <citation type="journal article" date="2024" name="Int. J. Syst. Evol. Microbiol.">
        <title>Brooklawnia propionicigenes sp. nov., a facultatively anaerobic, propionate-producing bacterium isolated from a methanogenic reactor treating waste from cattle farms.</title>
        <authorList>
            <person name="Akita Y."/>
            <person name="Ueki A."/>
            <person name="Tonouchi A."/>
            <person name="Sugawara Y."/>
            <person name="Honma S."/>
            <person name="Kaku N."/>
            <person name="Ueki K."/>
        </authorList>
    </citation>
    <scope>NUCLEOTIDE SEQUENCE</scope>
    <source>
        <strain evidence="12">SH051</strain>
    </source>
</reference>
<feature type="binding site" evidence="9">
    <location>
        <position position="125"/>
    </location>
    <ligand>
        <name>5-phospho-alpha-D-ribose 1-diphosphate</name>
        <dbReference type="ChEBI" id="CHEBI:58017"/>
    </ligand>
</feature>
<evidence type="ECO:0000259" key="11">
    <source>
        <dbReference type="Pfam" id="PF02885"/>
    </source>
</evidence>
<keyword evidence="6 9" id="KW-0057">Aromatic amino acid biosynthesis</keyword>
<feature type="binding site" evidence="9">
    <location>
        <position position="229"/>
    </location>
    <ligand>
        <name>Mg(2+)</name>
        <dbReference type="ChEBI" id="CHEBI:18420"/>
        <label>2</label>
    </ligand>
</feature>
<dbReference type="Gene3D" id="3.40.1030.10">
    <property type="entry name" value="Nucleoside phosphorylase/phosphoribosyltransferase catalytic domain"/>
    <property type="match status" value="1"/>
</dbReference>
<feature type="binding site" evidence="9">
    <location>
        <position position="230"/>
    </location>
    <ligand>
        <name>Mg(2+)</name>
        <dbReference type="ChEBI" id="CHEBI:18420"/>
        <label>1</label>
    </ligand>
</feature>
<name>A0AAN0KEP5_9ACTN</name>
<keyword evidence="2 9" id="KW-0028">Amino-acid biosynthesis</keyword>
<evidence type="ECO:0000256" key="8">
    <source>
        <dbReference type="ARBA" id="ARBA00061188"/>
    </source>
</evidence>
<gene>
    <name evidence="9 12" type="primary">trpD</name>
    <name evidence="12" type="ORF">brsh051_05640</name>
</gene>
<proteinExistence type="inferred from homology"/>
<dbReference type="HAMAP" id="MF_00211">
    <property type="entry name" value="TrpD"/>
    <property type="match status" value="1"/>
</dbReference>
<comment type="pathway">
    <text evidence="1 9">Amino-acid biosynthesis; L-tryptophan biosynthesis; L-tryptophan from chorismate: step 2/5.</text>
</comment>
<dbReference type="AlphaFoldDB" id="A0AAN0KEP5"/>
<comment type="cofactor">
    <cofactor evidence="9">
        <name>Mg(2+)</name>
        <dbReference type="ChEBI" id="CHEBI:18420"/>
    </cofactor>
    <text evidence="9">Binds 2 magnesium ions per monomer.</text>
</comment>
<dbReference type="GO" id="GO:0004048">
    <property type="term" value="F:anthranilate phosphoribosyltransferase activity"/>
    <property type="evidence" value="ECO:0007669"/>
    <property type="project" value="UniProtKB-UniRule"/>
</dbReference>
<feature type="binding site" evidence="9">
    <location>
        <position position="85"/>
    </location>
    <ligand>
        <name>anthranilate</name>
        <dbReference type="ChEBI" id="CHEBI:16567"/>
        <label>1</label>
    </ligand>
</feature>
<evidence type="ECO:0000256" key="5">
    <source>
        <dbReference type="ARBA" id="ARBA00022822"/>
    </source>
</evidence>
<feature type="binding site" evidence="9">
    <location>
        <position position="85"/>
    </location>
    <ligand>
        <name>5-phospho-alpha-D-ribose 1-diphosphate</name>
        <dbReference type="ChEBI" id="CHEBI:58017"/>
    </ligand>
</feature>
<dbReference type="SUPFAM" id="SSF52418">
    <property type="entry name" value="Nucleoside phosphorylase/phosphoribosyltransferase catalytic domain"/>
    <property type="match status" value="1"/>
</dbReference>
<dbReference type="SUPFAM" id="SSF47648">
    <property type="entry name" value="Nucleoside phosphorylase/phosphoribosyltransferase N-terminal domain"/>
    <property type="match status" value="1"/>
</dbReference>
<dbReference type="EMBL" id="AP028056">
    <property type="protein sequence ID" value="BEH01283.1"/>
    <property type="molecule type" value="Genomic_DNA"/>
</dbReference>
<dbReference type="InterPro" id="IPR005940">
    <property type="entry name" value="Anthranilate_Pribosyl_Tfrase"/>
</dbReference>
<dbReference type="Proteomes" id="UP001431656">
    <property type="component" value="Chromosome"/>
</dbReference>
<dbReference type="FunFam" id="3.40.1030.10:FF:000002">
    <property type="entry name" value="Anthranilate phosphoribosyltransferase"/>
    <property type="match status" value="1"/>
</dbReference>
<dbReference type="Pfam" id="PF02885">
    <property type="entry name" value="Glycos_trans_3N"/>
    <property type="match status" value="1"/>
</dbReference>
<comment type="subunit">
    <text evidence="9">Homodimer.</text>
</comment>
<feature type="binding site" evidence="9">
    <location>
        <position position="97"/>
    </location>
    <ligand>
        <name>Mg(2+)</name>
        <dbReference type="ChEBI" id="CHEBI:18420"/>
        <label>1</label>
    </ligand>
</feature>
<comment type="function">
    <text evidence="9">Catalyzes the transfer of the phosphoribosyl group of 5-phosphorylribose-1-pyrophosphate (PRPP) to anthranilate to yield N-(5'-phosphoribosyl)-anthranilate (PRA).</text>
</comment>
<comment type="caution">
    <text evidence="9">Lacks conserved residue(s) required for the propagation of feature annotation.</text>
</comment>
<evidence type="ECO:0000256" key="2">
    <source>
        <dbReference type="ARBA" id="ARBA00022605"/>
    </source>
</evidence>
<feature type="domain" description="Glycosyl transferase family 3 N-terminal" evidence="11">
    <location>
        <begin position="10"/>
        <end position="71"/>
    </location>
</feature>
<evidence type="ECO:0000256" key="9">
    <source>
        <dbReference type="HAMAP-Rule" id="MF_00211"/>
    </source>
</evidence>
<keyword evidence="13" id="KW-1185">Reference proteome</keyword>
<feature type="binding site" evidence="9">
    <location>
        <position position="230"/>
    </location>
    <ligand>
        <name>Mg(2+)</name>
        <dbReference type="ChEBI" id="CHEBI:18420"/>
        <label>2</label>
    </ligand>
</feature>
<feature type="binding site" evidence="9">
    <location>
        <position position="171"/>
    </location>
    <ligand>
        <name>anthranilate</name>
        <dbReference type="ChEBI" id="CHEBI:16567"/>
        <label>2</label>
    </ligand>
</feature>
<protein>
    <recommendedName>
        <fullName evidence="9">Anthranilate phosphoribosyltransferase</fullName>
        <ecNumber evidence="9">2.4.2.18</ecNumber>
    </recommendedName>
</protein>
<dbReference type="KEGG" id="broo:brsh051_05640"/>
<evidence type="ECO:0000256" key="7">
    <source>
        <dbReference type="ARBA" id="ARBA00052328"/>
    </source>
</evidence>
<dbReference type="GO" id="GO:0000162">
    <property type="term" value="P:L-tryptophan biosynthetic process"/>
    <property type="evidence" value="ECO:0007669"/>
    <property type="project" value="UniProtKB-UniRule"/>
</dbReference>
<comment type="similarity">
    <text evidence="9">Belongs to the anthranilate phosphoribosyltransferase family.</text>
</comment>
<feature type="domain" description="Glycosyl transferase family 3" evidence="10">
    <location>
        <begin position="79"/>
        <end position="334"/>
    </location>
</feature>
<feature type="binding site" evidence="9">
    <location>
        <position position="93"/>
    </location>
    <ligand>
        <name>5-phospho-alpha-D-ribose 1-diphosphate</name>
        <dbReference type="ChEBI" id="CHEBI:58017"/>
    </ligand>
</feature>
<evidence type="ECO:0000256" key="4">
    <source>
        <dbReference type="ARBA" id="ARBA00022679"/>
    </source>
</evidence>
<dbReference type="GO" id="GO:0005829">
    <property type="term" value="C:cytosol"/>
    <property type="evidence" value="ECO:0007669"/>
    <property type="project" value="TreeGrafter"/>
</dbReference>
<organism evidence="12 13">
    <name type="scientific">Brooklawnia propionicigenes</name>
    <dbReference type="NCBI Taxonomy" id="3041175"/>
    <lineage>
        <taxon>Bacteria</taxon>
        <taxon>Bacillati</taxon>
        <taxon>Actinomycetota</taxon>
        <taxon>Actinomycetes</taxon>
        <taxon>Propionibacteriales</taxon>
        <taxon>Propionibacteriaceae</taxon>
        <taxon>Brooklawnia</taxon>
    </lineage>
</organism>
<accession>A0AAN0KEP5</accession>
<dbReference type="EC" id="2.4.2.18" evidence="9"/>
<evidence type="ECO:0000256" key="6">
    <source>
        <dbReference type="ARBA" id="ARBA00023141"/>
    </source>
</evidence>
<dbReference type="NCBIfam" id="TIGR01245">
    <property type="entry name" value="trpD"/>
    <property type="match status" value="1"/>
</dbReference>
<dbReference type="PANTHER" id="PTHR43285">
    <property type="entry name" value="ANTHRANILATE PHOSPHORIBOSYLTRANSFERASE"/>
    <property type="match status" value="1"/>
</dbReference>
<dbReference type="InterPro" id="IPR000312">
    <property type="entry name" value="Glycosyl_Trfase_fam3"/>
</dbReference>
<feature type="binding site" evidence="9">
    <location>
        <position position="116"/>
    </location>
    <ligand>
        <name>anthranilate</name>
        <dbReference type="ChEBI" id="CHEBI:16567"/>
        <label>1</label>
    </ligand>
</feature>
<comment type="catalytic activity">
    <reaction evidence="7 9">
        <text>N-(5-phospho-beta-D-ribosyl)anthranilate + diphosphate = 5-phospho-alpha-D-ribose 1-diphosphate + anthranilate</text>
        <dbReference type="Rhea" id="RHEA:11768"/>
        <dbReference type="ChEBI" id="CHEBI:16567"/>
        <dbReference type="ChEBI" id="CHEBI:18277"/>
        <dbReference type="ChEBI" id="CHEBI:33019"/>
        <dbReference type="ChEBI" id="CHEBI:58017"/>
        <dbReference type="EC" id="2.4.2.18"/>
    </reaction>
</comment>
<evidence type="ECO:0000259" key="10">
    <source>
        <dbReference type="Pfam" id="PF00591"/>
    </source>
</evidence>
<dbReference type="PANTHER" id="PTHR43285:SF2">
    <property type="entry name" value="ANTHRANILATE PHOSPHORIBOSYLTRANSFERASE"/>
    <property type="match status" value="1"/>
</dbReference>
<evidence type="ECO:0000313" key="13">
    <source>
        <dbReference type="Proteomes" id="UP001431656"/>
    </source>
</evidence>
<dbReference type="InterPro" id="IPR036320">
    <property type="entry name" value="Glycosyl_Trfase_fam3_N_dom_sf"/>
</dbReference>